<comment type="caution">
    <text evidence="2">The sequence shown here is derived from an EMBL/GenBank/DDBJ whole genome shotgun (WGS) entry which is preliminary data.</text>
</comment>
<reference evidence="3" key="1">
    <citation type="submission" date="2018-05" db="EMBL/GenBank/DDBJ databases">
        <title>Leptospira yasudae sp. nov. and Leptospira stimsonii sp. nov., two pathogenic species of the genus Leptospira isolated from environmental sources.</title>
        <authorList>
            <person name="Casanovas-Massana A."/>
            <person name="Hamond C."/>
            <person name="Santos L.A."/>
            <person name="Hacker K.P."/>
            <person name="Balassiano I."/>
            <person name="Medeiros M.A."/>
            <person name="Reis M.G."/>
            <person name="Ko A.I."/>
            <person name="Wunder E.A."/>
        </authorList>
    </citation>
    <scope>NUCLEOTIDE SEQUENCE [LARGE SCALE GENOMIC DNA]</scope>
    <source>
        <strain evidence="3">B21</strain>
    </source>
</reference>
<dbReference type="Proteomes" id="UP000285569">
    <property type="component" value="Unassembled WGS sequence"/>
</dbReference>
<keyword evidence="1" id="KW-0472">Membrane</keyword>
<keyword evidence="1" id="KW-1133">Transmembrane helix</keyword>
<evidence type="ECO:0008006" key="4">
    <source>
        <dbReference type="Google" id="ProtNLM"/>
    </source>
</evidence>
<name>A0ABX9M557_9LEPT</name>
<keyword evidence="3" id="KW-1185">Reference proteome</keyword>
<evidence type="ECO:0000256" key="1">
    <source>
        <dbReference type="SAM" id="Phobius"/>
    </source>
</evidence>
<gene>
    <name evidence="2" type="ORF">DLM77_06220</name>
</gene>
<protein>
    <recommendedName>
        <fullName evidence="4">YcxB-like protein domain-containing protein</fullName>
    </recommendedName>
</protein>
<feature type="transmembrane region" description="Helical" evidence="1">
    <location>
        <begin position="52"/>
        <end position="70"/>
    </location>
</feature>
<keyword evidence="1" id="KW-0812">Transmembrane</keyword>
<evidence type="ECO:0000313" key="2">
    <source>
        <dbReference type="EMBL" id="RHX80497.1"/>
    </source>
</evidence>
<evidence type="ECO:0000313" key="3">
    <source>
        <dbReference type="Proteomes" id="UP000285569"/>
    </source>
</evidence>
<proteinExistence type="predicted"/>
<organism evidence="2 3">
    <name type="scientific">Leptospira yasudae</name>
    <dbReference type="NCBI Taxonomy" id="2202201"/>
    <lineage>
        <taxon>Bacteria</taxon>
        <taxon>Pseudomonadati</taxon>
        <taxon>Spirochaetota</taxon>
        <taxon>Spirochaetia</taxon>
        <taxon>Leptospirales</taxon>
        <taxon>Leptospiraceae</taxon>
        <taxon>Leptospira</taxon>
    </lineage>
</organism>
<sequence>MEFTYSLTKQQQKKNYLFGYYNRPILWFQRRFTGPLLLLIAGLEYALMEDSAYRLGFAFFFGFLGFYHILRPYLFLKRIRFEDLQGTVRIDSNGLSIVDEKGELRLQPKDVLKIIPKKHYVFLKARVYSVVYFLLDRYGFDSEENANRFLTELDRFLKNAETKEK</sequence>
<dbReference type="RefSeq" id="WP_118955211.1">
    <property type="nucleotide sequence ID" value="NZ_QHCR01000003.1"/>
</dbReference>
<accession>A0ABX9M557</accession>
<dbReference type="EMBL" id="QHCR01000003">
    <property type="protein sequence ID" value="RHX80497.1"/>
    <property type="molecule type" value="Genomic_DNA"/>
</dbReference>
<reference evidence="2 3" key="2">
    <citation type="journal article" date="2020" name="Int. J. Syst. Evol. Microbiol.">
        <title>Leptospira yasudae sp. nov. and Leptospira stimsonii sp. nov., two new species of the pathogenic group isolated from environmental sources.</title>
        <authorList>
            <person name="Casanovas-Massana A."/>
            <person name="Hamond C."/>
            <person name="Santos L.A."/>
            <person name="de Oliveira D."/>
            <person name="Hacker K.P."/>
            <person name="Balassiano I."/>
            <person name="Costa F."/>
            <person name="Medeiros M.A."/>
            <person name="Reis M.G."/>
            <person name="Ko A.I."/>
            <person name="Wunder E.A."/>
        </authorList>
    </citation>
    <scope>NUCLEOTIDE SEQUENCE [LARGE SCALE GENOMIC DNA]</scope>
    <source>
        <strain evidence="2 3">B21</strain>
    </source>
</reference>